<keyword evidence="4 5" id="KW-0472">Membrane</keyword>
<comment type="subcellular location">
    <subcellularLocation>
        <location evidence="1">Membrane</location>
        <topology evidence="1">Multi-pass membrane protein</topology>
    </subcellularLocation>
</comment>
<proteinExistence type="predicted"/>
<evidence type="ECO:0000256" key="1">
    <source>
        <dbReference type="ARBA" id="ARBA00004141"/>
    </source>
</evidence>
<accession>A0ABP9PQ83</accession>
<organism evidence="6 7">
    <name type="scientific">Pseudonocardia eucalypti</name>
    <dbReference type="NCBI Taxonomy" id="648755"/>
    <lineage>
        <taxon>Bacteria</taxon>
        <taxon>Bacillati</taxon>
        <taxon>Actinomycetota</taxon>
        <taxon>Actinomycetes</taxon>
        <taxon>Pseudonocardiales</taxon>
        <taxon>Pseudonocardiaceae</taxon>
        <taxon>Pseudonocardia</taxon>
    </lineage>
</organism>
<feature type="transmembrane region" description="Helical" evidence="5">
    <location>
        <begin position="45"/>
        <end position="65"/>
    </location>
</feature>
<comment type="caution">
    <text evidence="6">The sequence shown here is derived from an EMBL/GenBank/DDBJ whole genome shotgun (WGS) entry which is preliminary data.</text>
</comment>
<evidence type="ECO:0000256" key="3">
    <source>
        <dbReference type="ARBA" id="ARBA00022989"/>
    </source>
</evidence>
<keyword evidence="3 5" id="KW-1133">Transmembrane helix</keyword>
<feature type="transmembrane region" description="Helical" evidence="5">
    <location>
        <begin position="108"/>
        <end position="129"/>
    </location>
</feature>
<gene>
    <name evidence="6" type="ORF">GCM10023321_15380</name>
</gene>
<reference evidence="7" key="1">
    <citation type="journal article" date="2019" name="Int. J. Syst. Evol. Microbiol.">
        <title>The Global Catalogue of Microorganisms (GCM) 10K type strain sequencing project: providing services to taxonomists for standard genome sequencing and annotation.</title>
        <authorList>
            <consortium name="The Broad Institute Genomics Platform"/>
            <consortium name="The Broad Institute Genome Sequencing Center for Infectious Disease"/>
            <person name="Wu L."/>
            <person name="Ma J."/>
        </authorList>
    </citation>
    <scope>NUCLEOTIDE SEQUENCE [LARGE SCALE GENOMIC DNA]</scope>
    <source>
        <strain evidence="7">JCM 18303</strain>
    </source>
</reference>
<dbReference type="EMBL" id="BAABJP010000007">
    <property type="protein sequence ID" value="GAA5150297.1"/>
    <property type="molecule type" value="Genomic_DNA"/>
</dbReference>
<keyword evidence="2 5" id="KW-0812">Transmembrane</keyword>
<evidence type="ECO:0008006" key="8">
    <source>
        <dbReference type="Google" id="ProtNLM"/>
    </source>
</evidence>
<evidence type="ECO:0000313" key="6">
    <source>
        <dbReference type="EMBL" id="GAA5150297.1"/>
    </source>
</evidence>
<dbReference type="InterPro" id="IPR032808">
    <property type="entry name" value="DoxX"/>
</dbReference>
<dbReference type="Proteomes" id="UP001428817">
    <property type="component" value="Unassembled WGS sequence"/>
</dbReference>
<evidence type="ECO:0000313" key="7">
    <source>
        <dbReference type="Proteomes" id="UP001428817"/>
    </source>
</evidence>
<feature type="transmembrane region" description="Helical" evidence="5">
    <location>
        <begin position="71"/>
        <end position="88"/>
    </location>
</feature>
<evidence type="ECO:0000256" key="2">
    <source>
        <dbReference type="ARBA" id="ARBA00022692"/>
    </source>
</evidence>
<feature type="transmembrane region" description="Helical" evidence="5">
    <location>
        <begin position="6"/>
        <end position="24"/>
    </location>
</feature>
<keyword evidence="7" id="KW-1185">Reference proteome</keyword>
<sequence>MDLVAFVGRVLFSLLFLGAAFGHFKDSAAMTEYAKAKNVPLAGPSVLGSGVLLVLGGLSVLLGVWADLGSLLLFVFLVPAAVLFHDFWKQTDPATKQIEQVMFSKNIALAGASLVFFTGFATGAIGWTLTGPLL</sequence>
<dbReference type="Pfam" id="PF07681">
    <property type="entry name" value="DoxX"/>
    <property type="match status" value="1"/>
</dbReference>
<name>A0ABP9PQ83_9PSEU</name>
<dbReference type="RefSeq" id="WP_185064226.1">
    <property type="nucleotide sequence ID" value="NZ_BAABJP010000007.1"/>
</dbReference>
<evidence type="ECO:0000256" key="5">
    <source>
        <dbReference type="SAM" id="Phobius"/>
    </source>
</evidence>
<protein>
    <recommendedName>
        <fullName evidence="8">DoxX family membrane protein</fullName>
    </recommendedName>
</protein>
<evidence type="ECO:0000256" key="4">
    <source>
        <dbReference type="ARBA" id="ARBA00023136"/>
    </source>
</evidence>